<evidence type="ECO:0000313" key="3">
    <source>
        <dbReference type="Proteomes" id="UP000562464"/>
    </source>
</evidence>
<dbReference type="EMBL" id="JACHHV010000005">
    <property type="protein sequence ID" value="MBB5887618.1"/>
    <property type="molecule type" value="Genomic_DNA"/>
</dbReference>
<accession>A0A841C7A6</accession>
<dbReference type="Proteomes" id="UP000562464">
    <property type="component" value="Unassembled WGS sequence"/>
</dbReference>
<dbReference type="AlphaFoldDB" id="A0A841C7A6"/>
<keyword evidence="1" id="KW-0472">Membrane</keyword>
<reference evidence="2 3" key="1">
    <citation type="submission" date="2020-08" db="EMBL/GenBank/DDBJ databases">
        <title>Genomic Encyclopedia of Type Strains, Phase IV (KMG-IV): sequencing the most valuable type-strain genomes for metagenomic binning, comparative biology and taxonomic classification.</title>
        <authorList>
            <person name="Goeker M."/>
        </authorList>
    </citation>
    <scope>NUCLEOTIDE SEQUENCE [LARGE SCALE GENOMIC DNA]</scope>
    <source>
        <strain evidence="2 3">DSM 14925</strain>
    </source>
</reference>
<evidence type="ECO:0000313" key="2">
    <source>
        <dbReference type="EMBL" id="MBB5887618.1"/>
    </source>
</evidence>
<sequence length="112" mass="13021">MKEYTSRRTKRLQDKLFESRQKDLKIQRKLLEDSRNGGKSLLSQIEIESENQKCSKKEIIVYTVELTVLLIGLVLVVFIFLAHKANVFNLLELELGLLSLLIITVFFSSFME</sequence>
<feature type="transmembrane region" description="Helical" evidence="1">
    <location>
        <begin position="93"/>
        <end position="111"/>
    </location>
</feature>
<protein>
    <submittedName>
        <fullName evidence="2">Uncharacterized protein</fullName>
    </submittedName>
</protein>
<dbReference type="RefSeq" id="WP_183538975.1">
    <property type="nucleotide sequence ID" value="NZ_JACHHV010000005.1"/>
</dbReference>
<keyword evidence="1" id="KW-1133">Transmembrane helix</keyword>
<gene>
    <name evidence="2" type="ORF">HNQ37_000490</name>
</gene>
<name>A0A841C7A6_9LACT</name>
<proteinExistence type="predicted"/>
<keyword evidence="3" id="KW-1185">Reference proteome</keyword>
<keyword evidence="1" id="KW-0812">Transmembrane</keyword>
<feature type="transmembrane region" description="Helical" evidence="1">
    <location>
        <begin position="59"/>
        <end position="81"/>
    </location>
</feature>
<organism evidence="2 3">
    <name type="scientific">Lactovum miscens</name>
    <dbReference type="NCBI Taxonomy" id="190387"/>
    <lineage>
        <taxon>Bacteria</taxon>
        <taxon>Bacillati</taxon>
        <taxon>Bacillota</taxon>
        <taxon>Bacilli</taxon>
        <taxon>Lactobacillales</taxon>
        <taxon>Streptococcaceae</taxon>
        <taxon>Lactovum</taxon>
    </lineage>
</organism>
<comment type="caution">
    <text evidence="2">The sequence shown here is derived from an EMBL/GenBank/DDBJ whole genome shotgun (WGS) entry which is preliminary data.</text>
</comment>
<evidence type="ECO:0000256" key="1">
    <source>
        <dbReference type="SAM" id="Phobius"/>
    </source>
</evidence>